<organism evidence="2 3">
    <name type="scientific">Cervus elaphus hippelaphus</name>
    <name type="common">European red deer</name>
    <dbReference type="NCBI Taxonomy" id="46360"/>
    <lineage>
        <taxon>Eukaryota</taxon>
        <taxon>Metazoa</taxon>
        <taxon>Chordata</taxon>
        <taxon>Craniata</taxon>
        <taxon>Vertebrata</taxon>
        <taxon>Euteleostomi</taxon>
        <taxon>Mammalia</taxon>
        <taxon>Eutheria</taxon>
        <taxon>Laurasiatheria</taxon>
        <taxon>Artiodactyla</taxon>
        <taxon>Ruminantia</taxon>
        <taxon>Pecora</taxon>
        <taxon>Cervidae</taxon>
        <taxon>Cervinae</taxon>
        <taxon>Cervus</taxon>
    </lineage>
</organism>
<dbReference type="Proteomes" id="UP000242450">
    <property type="component" value="Chromosome 14"/>
</dbReference>
<dbReference type="EMBL" id="MKHE01000014">
    <property type="protein sequence ID" value="OWK08707.1"/>
    <property type="molecule type" value="Genomic_DNA"/>
</dbReference>
<name>A0A212CRR4_CEREH</name>
<evidence type="ECO:0000313" key="2">
    <source>
        <dbReference type="EMBL" id="OWK08707.1"/>
    </source>
</evidence>
<dbReference type="AlphaFoldDB" id="A0A212CRR4"/>
<sequence>MEKALSARLWCPPAATSTVSSPRHQQDPRSGRPSFLLGVLQLTQDLSTLPPSAKEVIKIVEHHSDSDHTLTSPGKEGSGPPGPWRVGGGSAQSLPGEG</sequence>
<comment type="caution">
    <text evidence="2">The sequence shown here is derived from an EMBL/GenBank/DDBJ whole genome shotgun (WGS) entry which is preliminary data.</text>
</comment>
<evidence type="ECO:0000256" key="1">
    <source>
        <dbReference type="SAM" id="MobiDB-lite"/>
    </source>
</evidence>
<feature type="region of interest" description="Disordered" evidence="1">
    <location>
        <begin position="1"/>
        <end position="33"/>
    </location>
</feature>
<reference evidence="2 3" key="1">
    <citation type="journal article" date="2018" name="Mol. Genet. Genomics">
        <title>The red deer Cervus elaphus genome CerEla1.0: sequencing, annotating, genes, and chromosomes.</title>
        <authorList>
            <person name="Bana N.A."/>
            <person name="Nyiri A."/>
            <person name="Nagy J."/>
            <person name="Frank K."/>
            <person name="Nagy T."/>
            <person name="Steger V."/>
            <person name="Schiller M."/>
            <person name="Lakatos P."/>
            <person name="Sugar L."/>
            <person name="Horn P."/>
            <person name="Barta E."/>
            <person name="Orosz L."/>
        </authorList>
    </citation>
    <scope>NUCLEOTIDE SEQUENCE [LARGE SCALE GENOMIC DNA]</scope>
    <source>
        <strain evidence="2">Hungarian</strain>
    </source>
</reference>
<proteinExistence type="predicted"/>
<keyword evidence="3" id="KW-1185">Reference proteome</keyword>
<accession>A0A212CRR4</accession>
<gene>
    <name evidence="2" type="ORF">Celaphus_00011029</name>
</gene>
<evidence type="ECO:0000313" key="3">
    <source>
        <dbReference type="Proteomes" id="UP000242450"/>
    </source>
</evidence>
<feature type="region of interest" description="Disordered" evidence="1">
    <location>
        <begin position="62"/>
        <end position="98"/>
    </location>
</feature>
<protein>
    <submittedName>
        <fullName evidence="2">Uncharacterized protein</fullName>
    </submittedName>
</protein>